<dbReference type="eggNOG" id="COG0673">
    <property type="taxonomic scope" value="Bacteria"/>
</dbReference>
<dbReference type="Pfam" id="PF02894">
    <property type="entry name" value="GFO_IDH_MocA_C"/>
    <property type="match status" value="1"/>
</dbReference>
<evidence type="ECO:0000259" key="5">
    <source>
        <dbReference type="Pfam" id="PF02894"/>
    </source>
</evidence>
<name>F0SSG6_RUBBR</name>
<dbReference type="InterPro" id="IPR006311">
    <property type="entry name" value="TAT_signal"/>
</dbReference>
<evidence type="ECO:0000313" key="7">
    <source>
        <dbReference type="Proteomes" id="UP000006860"/>
    </source>
</evidence>
<dbReference type="SUPFAM" id="SSF55347">
    <property type="entry name" value="Glyceraldehyde-3-phosphate dehydrogenase-like, C-terminal domain"/>
    <property type="match status" value="1"/>
</dbReference>
<protein>
    <submittedName>
        <fullName evidence="6">Glucose-fructose oxidoreductase</fullName>
        <ecNumber evidence="6">1.1.99.28</ecNumber>
    </submittedName>
</protein>
<keyword evidence="2 6" id="KW-0560">Oxidoreductase</keyword>
<organism evidence="6 7">
    <name type="scientific">Rubinisphaera brasiliensis (strain ATCC 49424 / DSM 5305 / JCM 21570 / IAM 15109 / NBRC 103401 / IFAM 1448)</name>
    <name type="common">Planctomyces brasiliensis</name>
    <dbReference type="NCBI Taxonomy" id="756272"/>
    <lineage>
        <taxon>Bacteria</taxon>
        <taxon>Pseudomonadati</taxon>
        <taxon>Planctomycetota</taxon>
        <taxon>Planctomycetia</taxon>
        <taxon>Planctomycetales</taxon>
        <taxon>Planctomycetaceae</taxon>
        <taxon>Rubinisphaera</taxon>
    </lineage>
</organism>
<evidence type="ECO:0000259" key="4">
    <source>
        <dbReference type="Pfam" id="PF01408"/>
    </source>
</evidence>
<dbReference type="PANTHER" id="PTHR22604">
    <property type="entry name" value="OXIDOREDUCTASES"/>
    <property type="match status" value="1"/>
</dbReference>
<dbReference type="InterPro" id="IPR050984">
    <property type="entry name" value="Gfo/Idh/MocA_domain"/>
</dbReference>
<keyword evidence="7" id="KW-1185">Reference proteome</keyword>
<evidence type="ECO:0000256" key="1">
    <source>
        <dbReference type="ARBA" id="ARBA00010928"/>
    </source>
</evidence>
<sequence>MPESHASDWDRRKFLSAAGGLAAAGLGSTSAAGQPKAEQRTVELNNPRIGDPISQTAKAQGGTPQVPGPPPKKLGYCIVGLGKFSVGQILPAFKDAEHARPVALVSGDRAKSEAVADAYDISKKKIYSYDNFDAIADDPDIDVVYIILPNALHAEFTIRAFEAGKHVLCEKPMATSIADCERMIGAGKQAGKKLMIAYRVQYEPFNIKAIEWARNEHYGPIQFITSETVIEIGGPNQWRLDKKLSGGGSLMDIGIYSLNAMRYLTGEEPTHINAMMHQDNSDPRFSDVEQSIIFQLKFPSGILANCTSSYSTATFNRYAVAFRDGWLKLDPATNYTGHRFFHGTPEKEEQLFLKHASHFAAEMDHLAQCIKDNKPVKTPGEEGLKDVKYMQKIYQAAREGKTVTAG</sequence>
<dbReference type="KEGG" id="pbs:Plabr_1626"/>
<comment type="similarity">
    <text evidence="1">Belongs to the Gfo/Idh/MocA family.</text>
</comment>
<dbReference type="AlphaFoldDB" id="F0SSG6"/>
<evidence type="ECO:0000256" key="3">
    <source>
        <dbReference type="SAM" id="MobiDB-lite"/>
    </source>
</evidence>
<feature type="domain" description="Gfo/Idh/MocA-like oxidoreductase N-terminal" evidence="4">
    <location>
        <begin position="76"/>
        <end position="198"/>
    </location>
</feature>
<dbReference type="PRINTS" id="PR01775">
    <property type="entry name" value="GLFROXRDTASE"/>
</dbReference>
<dbReference type="PROSITE" id="PS51318">
    <property type="entry name" value="TAT"/>
    <property type="match status" value="1"/>
</dbReference>
<dbReference type="InterPro" id="IPR000683">
    <property type="entry name" value="Gfo/Idh/MocA-like_OxRdtase_N"/>
</dbReference>
<evidence type="ECO:0000313" key="6">
    <source>
        <dbReference type="EMBL" id="ADY59237.1"/>
    </source>
</evidence>
<dbReference type="RefSeq" id="WP_013627964.1">
    <property type="nucleotide sequence ID" value="NC_015174.1"/>
</dbReference>
<accession>F0SSG6</accession>
<dbReference type="Gene3D" id="3.30.360.10">
    <property type="entry name" value="Dihydrodipicolinate Reductase, domain 2"/>
    <property type="match status" value="1"/>
</dbReference>
<dbReference type="SUPFAM" id="SSF51735">
    <property type="entry name" value="NAD(P)-binding Rossmann-fold domains"/>
    <property type="match status" value="1"/>
</dbReference>
<dbReference type="EC" id="1.1.99.28" evidence="6"/>
<dbReference type="Gene3D" id="3.40.50.720">
    <property type="entry name" value="NAD(P)-binding Rossmann-like Domain"/>
    <property type="match status" value="1"/>
</dbReference>
<dbReference type="GO" id="GO:0047061">
    <property type="term" value="F:glucose-fructose oxidoreductase activity"/>
    <property type="evidence" value="ECO:0007669"/>
    <property type="project" value="UniProtKB-EC"/>
</dbReference>
<dbReference type="Pfam" id="PF01408">
    <property type="entry name" value="GFO_IDH_MocA"/>
    <property type="match status" value="1"/>
</dbReference>
<proteinExistence type="inferred from homology"/>
<gene>
    <name evidence="6" type="ordered locus">Plabr_1626</name>
</gene>
<dbReference type="HOGENOM" id="CLU_023194_5_1_0"/>
<dbReference type="InterPro" id="IPR008354">
    <property type="entry name" value="Glc-Fru_OxRdtase_bac"/>
</dbReference>
<dbReference type="OrthoDB" id="9783105at2"/>
<evidence type="ECO:0000256" key="2">
    <source>
        <dbReference type="ARBA" id="ARBA00023002"/>
    </source>
</evidence>
<dbReference type="STRING" id="756272.Plabr_1626"/>
<reference evidence="7" key="1">
    <citation type="submission" date="2011-02" db="EMBL/GenBank/DDBJ databases">
        <title>The complete genome of Planctomyces brasiliensis DSM 5305.</title>
        <authorList>
            <person name="Lucas S."/>
            <person name="Copeland A."/>
            <person name="Lapidus A."/>
            <person name="Bruce D."/>
            <person name="Goodwin L."/>
            <person name="Pitluck S."/>
            <person name="Kyrpides N."/>
            <person name="Mavromatis K."/>
            <person name="Pagani I."/>
            <person name="Ivanova N."/>
            <person name="Ovchinnikova G."/>
            <person name="Lu M."/>
            <person name="Detter J.C."/>
            <person name="Han C."/>
            <person name="Land M."/>
            <person name="Hauser L."/>
            <person name="Markowitz V."/>
            <person name="Cheng J.-F."/>
            <person name="Hugenholtz P."/>
            <person name="Woyke T."/>
            <person name="Wu D."/>
            <person name="Tindall B."/>
            <person name="Pomrenke H.G."/>
            <person name="Brambilla E."/>
            <person name="Klenk H.-P."/>
            <person name="Eisen J.A."/>
        </authorList>
    </citation>
    <scope>NUCLEOTIDE SEQUENCE [LARGE SCALE GENOMIC DNA]</scope>
    <source>
        <strain evidence="7">ATCC 49424 / DSM 5305 / JCM 21570 / NBRC 103401 / IFAM 1448</strain>
    </source>
</reference>
<dbReference type="InterPro" id="IPR036291">
    <property type="entry name" value="NAD(P)-bd_dom_sf"/>
</dbReference>
<dbReference type="PANTHER" id="PTHR22604:SF105">
    <property type="entry name" value="TRANS-1,2-DIHYDROBENZENE-1,2-DIOL DEHYDROGENASE"/>
    <property type="match status" value="1"/>
</dbReference>
<feature type="domain" description="Gfo/Idh/MocA-like oxidoreductase C-terminal" evidence="5">
    <location>
        <begin position="234"/>
        <end position="404"/>
    </location>
</feature>
<feature type="region of interest" description="Disordered" evidence="3">
    <location>
        <begin position="46"/>
        <end position="69"/>
    </location>
</feature>
<dbReference type="Proteomes" id="UP000006860">
    <property type="component" value="Chromosome"/>
</dbReference>
<dbReference type="GO" id="GO:0000166">
    <property type="term" value="F:nucleotide binding"/>
    <property type="evidence" value="ECO:0007669"/>
    <property type="project" value="InterPro"/>
</dbReference>
<dbReference type="InterPro" id="IPR004104">
    <property type="entry name" value="Gfo/Idh/MocA-like_OxRdtase_C"/>
</dbReference>
<dbReference type="EMBL" id="CP002546">
    <property type="protein sequence ID" value="ADY59237.1"/>
    <property type="molecule type" value="Genomic_DNA"/>
</dbReference>